<dbReference type="GO" id="GO:0000287">
    <property type="term" value="F:magnesium ion binding"/>
    <property type="evidence" value="ECO:0007669"/>
    <property type="project" value="TreeGrafter"/>
</dbReference>
<sequence>MSNKAPSVHTVRIQQSYWVKDTGEERLLQAGAVLVAREVSQVDYYDTDTYELAMNKTWLSKSGGKWQLIIDQSGTATTEENTDKAEAGRTDGQSEGKYNEKATKATDQTGTSPLACYELLDEQEIVAHLSLVLHNELGTVAPGHETGHRRSAGTTLSDFIQTHGISHYSSFHNITRATYSLRGTYTVILSAEEATGQQYAHISLNVEIDGVTQGFQRMEQLASELDFLPQTKA</sequence>
<dbReference type="PANTHER" id="PTHR14586">
    <property type="entry name" value="THIAMINE-TRIPHOSPHATASE"/>
    <property type="match status" value="1"/>
</dbReference>
<gene>
    <name evidence="3" type="primary">LOC108698169</name>
</gene>
<evidence type="ECO:0000313" key="2">
    <source>
        <dbReference type="Proteomes" id="UP000186698"/>
    </source>
</evidence>
<name>A0A1L8F5X6_XENLA</name>
<dbReference type="OMA" id="LASTQTW"/>
<evidence type="ECO:0000313" key="3">
    <source>
        <dbReference type="RefSeq" id="XP_018084946.1"/>
    </source>
</evidence>
<dbReference type="PaxDb" id="8355-A0A1L8F5X6"/>
<proteinExistence type="predicted"/>
<feature type="region of interest" description="Disordered" evidence="1">
    <location>
        <begin position="75"/>
        <end position="107"/>
    </location>
</feature>
<dbReference type="GO" id="GO:0050333">
    <property type="term" value="F:thiamine triphosphate phosphatase activity"/>
    <property type="evidence" value="ECO:0007669"/>
    <property type="project" value="InterPro"/>
</dbReference>
<dbReference type="Gene3D" id="2.40.320.10">
    <property type="entry name" value="Hypothetical Protein Pfu-838710-001"/>
    <property type="match status" value="1"/>
</dbReference>
<organism evidence="2 3">
    <name type="scientific">Xenopus laevis</name>
    <name type="common">African clawed frog</name>
    <dbReference type="NCBI Taxonomy" id="8355"/>
    <lineage>
        <taxon>Eukaryota</taxon>
        <taxon>Metazoa</taxon>
        <taxon>Chordata</taxon>
        <taxon>Craniata</taxon>
        <taxon>Vertebrata</taxon>
        <taxon>Euteleostomi</taxon>
        <taxon>Amphibia</taxon>
        <taxon>Batrachia</taxon>
        <taxon>Anura</taxon>
        <taxon>Pipoidea</taxon>
        <taxon>Pipidae</taxon>
        <taxon>Xenopodinae</taxon>
        <taxon>Xenopus</taxon>
        <taxon>Xenopus</taxon>
    </lineage>
</organism>
<dbReference type="Bgee" id="108698169">
    <property type="expression patterns" value="Expressed in neurula embryo and 10 other cell types or tissues"/>
</dbReference>
<evidence type="ECO:0000256" key="1">
    <source>
        <dbReference type="SAM" id="MobiDB-lite"/>
    </source>
</evidence>
<reference evidence="3" key="1">
    <citation type="submission" date="2025-08" db="UniProtKB">
        <authorList>
            <consortium name="RefSeq"/>
        </authorList>
    </citation>
    <scope>IDENTIFICATION</scope>
    <source>
        <strain evidence="3">J_2021</strain>
        <tissue evidence="3">Erythrocytes</tissue>
    </source>
</reference>
<dbReference type="RefSeq" id="XP_018084946.1">
    <property type="nucleotide sequence ID" value="XM_018229457.2"/>
</dbReference>
<dbReference type="AlphaFoldDB" id="A0A1L8F5X6"/>
<accession>A0A1L8F5X6</accession>
<dbReference type="OrthoDB" id="546434at2759"/>
<dbReference type="GO" id="GO:0042357">
    <property type="term" value="P:thiamine diphosphate metabolic process"/>
    <property type="evidence" value="ECO:0007669"/>
    <property type="project" value="TreeGrafter"/>
</dbReference>
<protein>
    <submittedName>
        <fullName evidence="3">Uncharacterized protein LOC108698169</fullName>
    </submittedName>
</protein>
<dbReference type="PANTHER" id="PTHR14586:SF1">
    <property type="entry name" value="THIAMINE-TRIPHOSPHATASE"/>
    <property type="match status" value="1"/>
</dbReference>
<dbReference type="Proteomes" id="UP000186698">
    <property type="component" value="Chromosome 8L"/>
</dbReference>
<keyword evidence="2" id="KW-1185">Reference proteome</keyword>
<dbReference type="KEGG" id="xla:108698169"/>
<dbReference type="GeneID" id="108698169"/>
<dbReference type="InterPro" id="IPR039582">
    <property type="entry name" value="THTPA"/>
</dbReference>
<feature type="compositionally biased region" description="Basic and acidic residues" evidence="1">
    <location>
        <begin position="81"/>
        <end position="104"/>
    </location>
</feature>